<dbReference type="SUPFAM" id="SSF143120">
    <property type="entry name" value="YefM-like"/>
    <property type="match status" value="1"/>
</dbReference>
<evidence type="ECO:0000256" key="2">
    <source>
        <dbReference type="RuleBase" id="RU362080"/>
    </source>
</evidence>
<dbReference type="InterPro" id="IPR036165">
    <property type="entry name" value="YefM-like_sf"/>
</dbReference>
<dbReference type="AlphaFoldDB" id="A0AAE3KNM5"/>
<accession>A0AAE3KNM5</accession>
<name>A0AAE3KNM5_9CYAN</name>
<dbReference type="Proteomes" id="UP001204953">
    <property type="component" value="Unassembled WGS sequence"/>
</dbReference>
<dbReference type="RefSeq" id="WP_254013433.1">
    <property type="nucleotide sequence ID" value="NZ_JAMZMM010000228.1"/>
</dbReference>
<dbReference type="EMBL" id="JAMZMM010000228">
    <property type="protein sequence ID" value="MCP2730680.1"/>
    <property type="molecule type" value="Genomic_DNA"/>
</dbReference>
<dbReference type="InterPro" id="IPR006442">
    <property type="entry name" value="Antitoxin_Phd/YefM"/>
</dbReference>
<proteinExistence type="inferred from homology"/>
<comment type="caution">
    <text evidence="3">The sequence shown here is derived from an EMBL/GenBank/DDBJ whole genome shotgun (WGS) entry which is preliminary data.</text>
</comment>
<dbReference type="Pfam" id="PF02604">
    <property type="entry name" value="PhdYeFM_antitox"/>
    <property type="match status" value="1"/>
</dbReference>
<gene>
    <name evidence="3" type="ORF">NJ959_19820</name>
</gene>
<keyword evidence="4" id="KW-1185">Reference proteome</keyword>
<sequence length="95" mass="10608">MLNLSDIYPLSDFQRGAKAFLVRLKETKAPMLLTVNGKATAVVQDAEGYQQLLDRIELLESIVGIRKSIAEFEQGKGIPLKQAFAELREKYGLPD</sequence>
<organism evidence="3 4">
    <name type="scientific">Limnofasciculus baicalensis BBK-W-15</name>
    <dbReference type="NCBI Taxonomy" id="2699891"/>
    <lineage>
        <taxon>Bacteria</taxon>
        <taxon>Bacillati</taxon>
        <taxon>Cyanobacteriota</taxon>
        <taxon>Cyanophyceae</taxon>
        <taxon>Coleofasciculales</taxon>
        <taxon>Coleofasciculaceae</taxon>
        <taxon>Limnofasciculus</taxon>
        <taxon>Limnofasciculus baicalensis</taxon>
    </lineage>
</organism>
<reference evidence="3" key="1">
    <citation type="submission" date="2022-06" db="EMBL/GenBank/DDBJ databases">
        <title>New cyanobacteria of genus Symplocastrum in benthos of Lake Baikal.</title>
        <authorList>
            <person name="Sorokovikova E."/>
            <person name="Tikhonova I."/>
            <person name="Krasnopeev A."/>
            <person name="Evseev P."/>
            <person name="Gladkikh A."/>
            <person name="Belykh O."/>
        </authorList>
    </citation>
    <scope>NUCLEOTIDE SEQUENCE</scope>
    <source>
        <strain evidence="3">BBK-W-15</strain>
    </source>
</reference>
<evidence type="ECO:0000313" key="4">
    <source>
        <dbReference type="Proteomes" id="UP001204953"/>
    </source>
</evidence>
<comment type="function">
    <text evidence="2">Antitoxin component of a type II toxin-antitoxin (TA) system.</text>
</comment>
<evidence type="ECO:0000313" key="3">
    <source>
        <dbReference type="EMBL" id="MCP2730680.1"/>
    </source>
</evidence>
<comment type="similarity">
    <text evidence="1 2">Belongs to the phD/YefM antitoxin family.</text>
</comment>
<protein>
    <recommendedName>
        <fullName evidence="2">Antitoxin</fullName>
    </recommendedName>
</protein>
<evidence type="ECO:0000256" key="1">
    <source>
        <dbReference type="ARBA" id="ARBA00009981"/>
    </source>
</evidence>